<evidence type="ECO:0000313" key="2">
    <source>
        <dbReference type="Proteomes" id="UP000248961"/>
    </source>
</evidence>
<dbReference type="OrthoDB" id="10029320at2759"/>
<dbReference type="SUPFAM" id="SSF48264">
    <property type="entry name" value="Cytochrome P450"/>
    <property type="match status" value="1"/>
</dbReference>
<dbReference type="GO" id="GO:0016705">
    <property type="term" value="F:oxidoreductase activity, acting on paired donors, with incorporation or reduction of molecular oxygen"/>
    <property type="evidence" value="ECO:0007669"/>
    <property type="project" value="InterPro"/>
</dbReference>
<keyword evidence="2" id="KW-1185">Reference proteome</keyword>
<dbReference type="InterPro" id="IPR036396">
    <property type="entry name" value="Cyt_P450_sf"/>
</dbReference>
<dbReference type="AlphaFoldDB" id="A0A395HLW5"/>
<dbReference type="Gene3D" id="1.10.630.10">
    <property type="entry name" value="Cytochrome P450"/>
    <property type="match status" value="1"/>
</dbReference>
<dbReference type="GO" id="GO:0020037">
    <property type="term" value="F:heme binding"/>
    <property type="evidence" value="ECO:0007669"/>
    <property type="project" value="InterPro"/>
</dbReference>
<organism evidence="1 2">
    <name type="scientific">Aspergillus homomorphus (strain CBS 101889)</name>
    <dbReference type="NCBI Taxonomy" id="1450537"/>
    <lineage>
        <taxon>Eukaryota</taxon>
        <taxon>Fungi</taxon>
        <taxon>Dikarya</taxon>
        <taxon>Ascomycota</taxon>
        <taxon>Pezizomycotina</taxon>
        <taxon>Eurotiomycetes</taxon>
        <taxon>Eurotiomycetidae</taxon>
        <taxon>Eurotiales</taxon>
        <taxon>Aspergillaceae</taxon>
        <taxon>Aspergillus</taxon>
        <taxon>Aspergillus subgen. Circumdati</taxon>
    </lineage>
</organism>
<evidence type="ECO:0008006" key="3">
    <source>
        <dbReference type="Google" id="ProtNLM"/>
    </source>
</evidence>
<reference evidence="1 2" key="1">
    <citation type="submission" date="2018-02" db="EMBL/GenBank/DDBJ databases">
        <title>The genomes of Aspergillus section Nigri reveals drivers in fungal speciation.</title>
        <authorList>
            <consortium name="DOE Joint Genome Institute"/>
            <person name="Vesth T.C."/>
            <person name="Nybo J."/>
            <person name="Theobald S."/>
            <person name="Brandl J."/>
            <person name="Frisvad J.C."/>
            <person name="Nielsen K.F."/>
            <person name="Lyhne E.K."/>
            <person name="Kogle M.E."/>
            <person name="Kuo A."/>
            <person name="Riley R."/>
            <person name="Clum A."/>
            <person name="Nolan M."/>
            <person name="Lipzen A."/>
            <person name="Salamov A."/>
            <person name="Henrissat B."/>
            <person name="Wiebenga A."/>
            <person name="De vries R.P."/>
            <person name="Grigoriev I.V."/>
            <person name="Mortensen U.H."/>
            <person name="Andersen M.R."/>
            <person name="Baker S.E."/>
        </authorList>
    </citation>
    <scope>NUCLEOTIDE SEQUENCE [LARGE SCALE GENOMIC DNA]</scope>
    <source>
        <strain evidence="1 2">CBS 101889</strain>
    </source>
</reference>
<accession>A0A395HLW5</accession>
<dbReference type="GO" id="GO:0004497">
    <property type="term" value="F:monooxygenase activity"/>
    <property type="evidence" value="ECO:0007669"/>
    <property type="project" value="InterPro"/>
</dbReference>
<dbReference type="GeneID" id="37203604"/>
<dbReference type="RefSeq" id="XP_025548075.1">
    <property type="nucleotide sequence ID" value="XM_025699315.1"/>
</dbReference>
<evidence type="ECO:0000313" key="1">
    <source>
        <dbReference type="EMBL" id="RAL08921.1"/>
    </source>
</evidence>
<dbReference type="VEuPathDB" id="FungiDB:BO97DRAFT_459915"/>
<sequence length="382" mass="43842">MPQSNQQGHRRILNKHFEGLKNHLSQQQSRIRANGRLRVSFGIENAFTTPDEQYANQFVKQARKLTSLKAEEWVELAETLRSIAHSLISISAKSERGLHLASLIQSTSLRAILITLLKVQLDTIPDVESHIVLLANRINDVWQTSKTETNLVDFARNDELQAPLSAIFPEYDITDPRKNPLCWILPGFETAWRINLRMLLELQFNAGNDRPKWRETMIAFMRKPTKAQFEDRQTSEVSAKDLVAEALRLYPPTKRIYRAFEWEEDGDTKLDTFAADVEECHLSNEIWGLDALRYNPLRWKTLTDAQKEAYLPFGGAPYECPAKAVFGPRMIGLVVGATLEAMQRKGSWRSSGMDMFRGERLMNDRASYEEMYLRLVTATTHS</sequence>
<dbReference type="STRING" id="1450537.A0A395HLW5"/>
<dbReference type="Proteomes" id="UP000248961">
    <property type="component" value="Unassembled WGS sequence"/>
</dbReference>
<protein>
    <recommendedName>
        <fullName evidence="3">Cytochrome P450</fullName>
    </recommendedName>
</protein>
<gene>
    <name evidence="1" type="ORF">BO97DRAFT_459915</name>
</gene>
<proteinExistence type="predicted"/>
<name>A0A395HLW5_ASPHC</name>
<dbReference type="GO" id="GO:0005506">
    <property type="term" value="F:iron ion binding"/>
    <property type="evidence" value="ECO:0007669"/>
    <property type="project" value="InterPro"/>
</dbReference>
<dbReference type="EMBL" id="KZ824309">
    <property type="protein sequence ID" value="RAL08921.1"/>
    <property type="molecule type" value="Genomic_DNA"/>
</dbReference>